<dbReference type="GO" id="GO:0003735">
    <property type="term" value="F:structural constituent of ribosome"/>
    <property type="evidence" value="ECO:0007669"/>
    <property type="project" value="InterPro"/>
</dbReference>
<dbReference type="PANTHER" id="PTHR14413">
    <property type="entry name" value="RIBOSOMAL PROTEIN L17"/>
    <property type="match status" value="1"/>
</dbReference>
<accession>A0A0W4ZV58</accession>
<organism evidence="5 6">
    <name type="scientific">Pneumocystis jirovecii (strain RU7)</name>
    <name type="common">Human pneumocystis pneumonia agent</name>
    <dbReference type="NCBI Taxonomy" id="1408657"/>
    <lineage>
        <taxon>Eukaryota</taxon>
        <taxon>Fungi</taxon>
        <taxon>Dikarya</taxon>
        <taxon>Ascomycota</taxon>
        <taxon>Taphrinomycotina</taxon>
        <taxon>Pneumocystomycetes</taxon>
        <taxon>Pneumocystaceae</taxon>
        <taxon>Pneumocystis</taxon>
    </lineage>
</organism>
<dbReference type="Pfam" id="PF01196">
    <property type="entry name" value="Ribosomal_L17"/>
    <property type="match status" value="1"/>
</dbReference>
<gene>
    <name evidence="5" type="ORF">T551_00906</name>
</gene>
<dbReference type="PANTHER" id="PTHR14413:SF16">
    <property type="entry name" value="LARGE RIBOSOMAL SUBUNIT PROTEIN BL17M"/>
    <property type="match status" value="1"/>
</dbReference>
<dbReference type="PROSITE" id="PS01167">
    <property type="entry name" value="RIBOSOMAL_L17"/>
    <property type="match status" value="1"/>
</dbReference>
<keyword evidence="2 4" id="KW-0689">Ribosomal protein</keyword>
<dbReference type="InterPro" id="IPR000456">
    <property type="entry name" value="Ribosomal_bL17"/>
</dbReference>
<dbReference type="EMBL" id="LFWA01000003">
    <property type="protein sequence ID" value="KTW32224.1"/>
    <property type="molecule type" value="Genomic_DNA"/>
</dbReference>
<dbReference type="STRING" id="1408657.A0A0W4ZV58"/>
<dbReference type="eggNOG" id="KOG3280">
    <property type="taxonomic scope" value="Eukaryota"/>
</dbReference>
<reference evidence="6" key="1">
    <citation type="journal article" date="2016" name="Nat. Commun.">
        <title>Genome analysis of three Pneumocystis species reveals adaptation mechanisms to life exclusively in mammalian hosts.</title>
        <authorList>
            <person name="Ma L."/>
            <person name="Chen Z."/>
            <person name="Huang D.W."/>
            <person name="Kutty G."/>
            <person name="Ishihara M."/>
            <person name="Wang H."/>
            <person name="Abouelleil A."/>
            <person name="Bishop L."/>
            <person name="Davey E."/>
            <person name="Deng R."/>
            <person name="Deng X."/>
            <person name="Fan L."/>
            <person name="Fantoni G."/>
            <person name="Fitzgerald M."/>
            <person name="Gogineni E."/>
            <person name="Goldberg J.M."/>
            <person name="Handley G."/>
            <person name="Hu X."/>
            <person name="Huber C."/>
            <person name="Jiao X."/>
            <person name="Jones K."/>
            <person name="Levin J.Z."/>
            <person name="Liu Y."/>
            <person name="Macdonald P."/>
            <person name="Melnikov A."/>
            <person name="Raley C."/>
            <person name="Sassi M."/>
            <person name="Sherman B.T."/>
            <person name="Song X."/>
            <person name="Sykes S."/>
            <person name="Tran B."/>
            <person name="Walsh L."/>
            <person name="Xia Y."/>
            <person name="Yang J."/>
            <person name="Young S."/>
            <person name="Zeng Q."/>
            <person name="Zheng X."/>
            <person name="Stephens R."/>
            <person name="Nusbaum C."/>
            <person name="Birren B.W."/>
            <person name="Azadi P."/>
            <person name="Lempicki R.A."/>
            <person name="Cuomo C.A."/>
            <person name="Kovacs J.A."/>
        </authorList>
    </citation>
    <scope>NUCLEOTIDE SEQUENCE [LARGE SCALE GENOMIC DNA]</scope>
    <source>
        <strain evidence="6">RU7</strain>
    </source>
</reference>
<dbReference type="GO" id="GO:0006412">
    <property type="term" value="P:translation"/>
    <property type="evidence" value="ECO:0007669"/>
    <property type="project" value="InterPro"/>
</dbReference>
<comment type="similarity">
    <text evidence="1 4">Belongs to the bacterial ribosomal protein bL17 family.</text>
</comment>
<comment type="caution">
    <text evidence="5">The sequence shown here is derived from an EMBL/GenBank/DDBJ whole genome shotgun (WGS) entry which is preliminary data.</text>
</comment>
<dbReference type="InterPro" id="IPR047859">
    <property type="entry name" value="Ribosomal_bL17_CS"/>
</dbReference>
<dbReference type="OrthoDB" id="275000at2759"/>
<proteinExistence type="inferred from homology"/>
<dbReference type="AlphaFoldDB" id="A0A0W4ZV58"/>
<sequence length="179" mass="20843">MPIKPRWRKFNRLPSHRQSLLRNIVSSLIIYESIQTTFSKAKESQKIADKLITYAKKGLYNQSAYKHVQSIKPKITIPKLYGILKKRFSERHGGYTRVLKLPSRKSDSAPMAVLEYVDGPKDIRFLMSAKTIAYSKDSNLEKSKITIKNIQKTTRFQKEKLAILKNTSIEFRNFLVKKH</sequence>
<evidence type="ECO:0000313" key="6">
    <source>
        <dbReference type="Proteomes" id="UP000053447"/>
    </source>
</evidence>
<dbReference type="SUPFAM" id="SSF64263">
    <property type="entry name" value="Prokaryotic ribosomal protein L17"/>
    <property type="match status" value="1"/>
</dbReference>
<dbReference type="GeneID" id="28939425"/>
<dbReference type="Gene3D" id="3.90.1030.10">
    <property type="entry name" value="Ribosomal protein L17"/>
    <property type="match status" value="1"/>
</dbReference>
<dbReference type="RefSeq" id="XP_018230916.1">
    <property type="nucleotide sequence ID" value="XM_018373170.1"/>
</dbReference>
<evidence type="ECO:0000313" key="5">
    <source>
        <dbReference type="EMBL" id="KTW32224.1"/>
    </source>
</evidence>
<name>A0A0W4ZV58_PNEJ7</name>
<protein>
    <submittedName>
        <fullName evidence="5">Ribosomal protein L17</fullName>
    </submittedName>
</protein>
<dbReference type="GO" id="GO:0005762">
    <property type="term" value="C:mitochondrial large ribosomal subunit"/>
    <property type="evidence" value="ECO:0007669"/>
    <property type="project" value="TreeGrafter"/>
</dbReference>
<dbReference type="NCBIfam" id="TIGR00059">
    <property type="entry name" value="L17"/>
    <property type="match status" value="1"/>
</dbReference>
<evidence type="ECO:0000256" key="1">
    <source>
        <dbReference type="ARBA" id="ARBA00008777"/>
    </source>
</evidence>
<dbReference type="InterPro" id="IPR036373">
    <property type="entry name" value="Ribosomal_bL17_sf"/>
</dbReference>
<dbReference type="VEuPathDB" id="FungiDB:T551_00906"/>
<evidence type="ECO:0000256" key="2">
    <source>
        <dbReference type="ARBA" id="ARBA00022980"/>
    </source>
</evidence>
<keyword evidence="6" id="KW-1185">Reference proteome</keyword>
<dbReference type="Proteomes" id="UP000053447">
    <property type="component" value="Unassembled WGS sequence"/>
</dbReference>
<evidence type="ECO:0000256" key="4">
    <source>
        <dbReference type="RuleBase" id="RU000660"/>
    </source>
</evidence>
<keyword evidence="3 4" id="KW-0687">Ribonucleoprotein</keyword>
<evidence type="ECO:0000256" key="3">
    <source>
        <dbReference type="ARBA" id="ARBA00023274"/>
    </source>
</evidence>